<name>A0ABW6JNH5_STRCE</name>
<sequence length="121" mass="13066">MSESLRETALAKLQQIESQIFQFGQRVRAFLQDLPADLPQPFGATPALASEGIDKAYLHLTVATPAEVASWASWMDAAVTRKDEVGAVFCHATAVIDGLPIYVGCMQLATEVEQQTGGEDQ</sequence>
<proteinExistence type="predicted"/>
<dbReference type="RefSeq" id="WP_381728276.1">
    <property type="nucleotide sequence ID" value="NZ_JBHVBU010000116.1"/>
</dbReference>
<comment type="caution">
    <text evidence="1">The sequence shown here is derived from an EMBL/GenBank/DDBJ whole genome shotgun (WGS) entry which is preliminary data.</text>
</comment>
<accession>A0ABW6JNH5</accession>
<keyword evidence="2" id="KW-1185">Reference proteome</keyword>
<reference evidence="1 2" key="1">
    <citation type="submission" date="2024-09" db="EMBL/GenBank/DDBJ databases">
        <title>The Natural Products Discovery Center: Release of the First 8490 Sequenced Strains for Exploring Actinobacteria Biosynthetic Diversity.</title>
        <authorList>
            <person name="Kalkreuter E."/>
            <person name="Kautsar S.A."/>
            <person name="Yang D."/>
            <person name="Bader C.D."/>
            <person name="Teijaro C.N."/>
            <person name="Fluegel L."/>
            <person name="Davis C.M."/>
            <person name="Simpson J.R."/>
            <person name="Lauterbach L."/>
            <person name="Steele A.D."/>
            <person name="Gui C."/>
            <person name="Meng S."/>
            <person name="Li G."/>
            <person name="Viehrig K."/>
            <person name="Ye F."/>
            <person name="Su P."/>
            <person name="Kiefer A.F."/>
            <person name="Nichols A."/>
            <person name="Cepeda A.J."/>
            <person name="Yan W."/>
            <person name="Fan B."/>
            <person name="Jiang Y."/>
            <person name="Adhikari A."/>
            <person name="Zheng C.-J."/>
            <person name="Schuster L."/>
            <person name="Cowan T.M."/>
            <person name="Smanski M.J."/>
            <person name="Chevrette M.G."/>
            <person name="De Carvalho L.P.S."/>
            <person name="Shen B."/>
        </authorList>
    </citation>
    <scope>NUCLEOTIDE SEQUENCE [LARGE SCALE GENOMIC DNA]</scope>
    <source>
        <strain evidence="1 2">NPDC057399</strain>
    </source>
</reference>
<evidence type="ECO:0000313" key="2">
    <source>
        <dbReference type="Proteomes" id="UP001600650"/>
    </source>
</evidence>
<evidence type="ECO:0000313" key="1">
    <source>
        <dbReference type="EMBL" id="MFE7966940.1"/>
    </source>
</evidence>
<protein>
    <submittedName>
        <fullName evidence="1">Uncharacterized protein</fullName>
    </submittedName>
</protein>
<gene>
    <name evidence="1" type="ORF">ACFU0X_28500</name>
</gene>
<dbReference type="Proteomes" id="UP001600650">
    <property type="component" value="Unassembled WGS sequence"/>
</dbReference>
<dbReference type="EMBL" id="JBHVBU010000116">
    <property type="protein sequence ID" value="MFE7966940.1"/>
    <property type="molecule type" value="Genomic_DNA"/>
</dbReference>
<organism evidence="1 2">
    <name type="scientific">Streptomyces cellulosae</name>
    <dbReference type="NCBI Taxonomy" id="1968"/>
    <lineage>
        <taxon>Bacteria</taxon>
        <taxon>Bacillati</taxon>
        <taxon>Actinomycetota</taxon>
        <taxon>Actinomycetes</taxon>
        <taxon>Kitasatosporales</taxon>
        <taxon>Streptomycetaceae</taxon>
        <taxon>Streptomyces</taxon>
    </lineage>
</organism>